<evidence type="ECO:0000313" key="3">
    <source>
        <dbReference type="EMBL" id="WOE75629.1"/>
    </source>
</evidence>
<dbReference type="AlphaFoldDB" id="A0AA97F742"/>
<dbReference type="PANTHER" id="PTHR43767:SF7">
    <property type="entry name" value="MEDIUM_LONG-CHAIN-FATTY-ACID--COA LIGASE FADD8"/>
    <property type="match status" value="1"/>
</dbReference>
<dbReference type="Proteomes" id="UP001302429">
    <property type="component" value="Chromosome"/>
</dbReference>
<gene>
    <name evidence="3" type="ORF">RB602_02635</name>
</gene>
<reference evidence="3 4" key="1">
    <citation type="submission" date="2023-10" db="EMBL/GenBank/DDBJ databases">
        <title>Complete genome sequence of a Sphingomonadaceae bacterium.</title>
        <authorList>
            <person name="Yan C."/>
        </authorList>
    </citation>
    <scope>NUCLEOTIDE SEQUENCE [LARGE SCALE GENOMIC DNA]</scope>
    <source>
        <strain evidence="3 4">SCSIO 66989</strain>
    </source>
</reference>
<dbReference type="GO" id="GO:0016877">
    <property type="term" value="F:ligase activity, forming carbon-sulfur bonds"/>
    <property type="evidence" value="ECO:0007669"/>
    <property type="project" value="UniProtKB-ARBA"/>
</dbReference>
<evidence type="ECO:0000313" key="4">
    <source>
        <dbReference type="Proteomes" id="UP001302429"/>
    </source>
</evidence>
<dbReference type="Pfam" id="PF00501">
    <property type="entry name" value="AMP-binding"/>
    <property type="match status" value="1"/>
</dbReference>
<sequence length="490" mass="52312">MSQIADLITRAARQFGSKPCLIEGERVVSFADFDAATNRFANALRALGLADGERVGVLLPNGIDCLIAYYGLAKAGLVRVSLNSRDTPSDLRFKLAEVGASAVLVSEDAPDLGVETTLPPARLQALLDAASDDPVIVERNLDEPYRLGFTGGTTGKPKAVTLTERGELAELSAFLTDLVPDISDADSFLHAAPIAHASGAFFLPALTRGATSLVMEKFDAADFVTLAASTSATMTFLVPTMLALLLEEPGLDDAELALRRIAYGASPIAPALYARAEQCFGPIFVQTYGQAESPMVITCLKPDEHDRVGSCGRPFTIAQVAVMDDDDTLLPAGAAGEIVVKGPQLMARYWNRPDATAEAFRGGWLHTGDIGRMDEDGFFYLLDRKGDMLISGGYNVYPREVEDVLLAFPGVVEAAVIGLPDEKWGDRVHAVVSGQNIDTAALLAHARSALAGYKAPKSVNVWTALPKSPANKILRREVKRRVLEGQEVAA</sequence>
<protein>
    <submittedName>
        <fullName evidence="3">AMP-binding protein</fullName>
    </submittedName>
</protein>
<dbReference type="RefSeq" id="WP_317082700.1">
    <property type="nucleotide sequence ID" value="NZ_CP136594.1"/>
</dbReference>
<dbReference type="PANTHER" id="PTHR43767">
    <property type="entry name" value="LONG-CHAIN-FATTY-ACID--COA LIGASE"/>
    <property type="match status" value="1"/>
</dbReference>
<evidence type="ECO:0000259" key="1">
    <source>
        <dbReference type="Pfam" id="PF00501"/>
    </source>
</evidence>
<dbReference type="PROSITE" id="PS00455">
    <property type="entry name" value="AMP_BINDING"/>
    <property type="match status" value="1"/>
</dbReference>
<accession>A0AA97F742</accession>
<dbReference type="EMBL" id="CP136594">
    <property type="protein sequence ID" value="WOE75629.1"/>
    <property type="molecule type" value="Genomic_DNA"/>
</dbReference>
<dbReference type="InterPro" id="IPR020845">
    <property type="entry name" value="AMP-binding_CS"/>
</dbReference>
<dbReference type="InterPro" id="IPR045851">
    <property type="entry name" value="AMP-bd_C_sf"/>
</dbReference>
<dbReference type="InterPro" id="IPR050237">
    <property type="entry name" value="ATP-dep_AMP-bd_enzyme"/>
</dbReference>
<dbReference type="SUPFAM" id="SSF56801">
    <property type="entry name" value="Acetyl-CoA synthetase-like"/>
    <property type="match status" value="1"/>
</dbReference>
<dbReference type="Pfam" id="PF13193">
    <property type="entry name" value="AMP-binding_C"/>
    <property type="match status" value="1"/>
</dbReference>
<dbReference type="InterPro" id="IPR025110">
    <property type="entry name" value="AMP-bd_C"/>
</dbReference>
<name>A0AA97F742_9SPHN</name>
<dbReference type="Gene3D" id="3.30.300.30">
    <property type="match status" value="1"/>
</dbReference>
<feature type="domain" description="AMP-dependent synthetase/ligase" evidence="1">
    <location>
        <begin position="9"/>
        <end position="350"/>
    </location>
</feature>
<dbReference type="InterPro" id="IPR000873">
    <property type="entry name" value="AMP-dep_synth/lig_dom"/>
</dbReference>
<organism evidence="3 4">
    <name type="scientific">Alterisphingorhabdus coralli</name>
    <dbReference type="NCBI Taxonomy" id="3071408"/>
    <lineage>
        <taxon>Bacteria</taxon>
        <taxon>Pseudomonadati</taxon>
        <taxon>Pseudomonadota</taxon>
        <taxon>Alphaproteobacteria</taxon>
        <taxon>Sphingomonadales</taxon>
        <taxon>Sphingomonadaceae</taxon>
        <taxon>Alterisphingorhabdus (ex Yan et al. 2024)</taxon>
    </lineage>
</organism>
<dbReference type="KEGG" id="acoa:RB602_02635"/>
<feature type="domain" description="AMP-binding enzyme C-terminal" evidence="2">
    <location>
        <begin position="400"/>
        <end position="471"/>
    </location>
</feature>
<proteinExistence type="predicted"/>
<evidence type="ECO:0000259" key="2">
    <source>
        <dbReference type="Pfam" id="PF13193"/>
    </source>
</evidence>
<keyword evidence="4" id="KW-1185">Reference proteome</keyword>
<dbReference type="Gene3D" id="3.40.50.12780">
    <property type="entry name" value="N-terminal domain of ligase-like"/>
    <property type="match status" value="1"/>
</dbReference>
<dbReference type="InterPro" id="IPR042099">
    <property type="entry name" value="ANL_N_sf"/>
</dbReference>